<accession>A0A7E4VRC9</accession>
<evidence type="ECO:0000313" key="1">
    <source>
        <dbReference type="Proteomes" id="UP000492821"/>
    </source>
</evidence>
<dbReference type="WBParaSite" id="Pan_g23918.t1">
    <property type="protein sequence ID" value="Pan_g23918.t1"/>
    <property type="gene ID" value="Pan_g23918"/>
</dbReference>
<sequence length="350" mass="39856">MRQSKDKLTVIKYNGDGDAEFFIKKDPACFAANEGEDGNNNQVDTKLYTIIIMGTSDFARTLLFDAVCLIDESETSIAATERASQTVSLQTKSMERMIVNGTSQIRLVNFPLIASDLRISTNVMSRLSKYPEIHAIIMTIQNGNLELPIRQQNEVSFMYSLILRRAFYNCCIVNVFEPTDSFDSNAASAQLSTFLEQFTQKHCLTQPSMNSFCFNIGDLKQSIIHEDPLRVATKLFRSVMYSLHTAFLSFFKTVKNAPPITPSDLTLVSKIKRLETMLSRRIDNPSGHVRRLMAIVQQHSLTDFAVYCRNNANNVTPFDQHDWKKATDYWGKVNVRITSILTYIEYLLYL</sequence>
<dbReference type="AlphaFoldDB" id="A0A7E4VRC9"/>
<reference evidence="1" key="1">
    <citation type="journal article" date="2013" name="Genetics">
        <title>The draft genome and transcriptome of Panagrellus redivivus are shaped by the harsh demands of a free-living lifestyle.</title>
        <authorList>
            <person name="Srinivasan J."/>
            <person name="Dillman A.R."/>
            <person name="Macchietto M.G."/>
            <person name="Heikkinen L."/>
            <person name="Lakso M."/>
            <person name="Fracchia K.M."/>
            <person name="Antoshechkin I."/>
            <person name="Mortazavi A."/>
            <person name="Wong G."/>
            <person name="Sternberg P.W."/>
        </authorList>
    </citation>
    <scope>NUCLEOTIDE SEQUENCE [LARGE SCALE GENOMIC DNA]</scope>
    <source>
        <strain evidence="1">MT8872</strain>
    </source>
</reference>
<dbReference type="Proteomes" id="UP000492821">
    <property type="component" value="Unassembled WGS sequence"/>
</dbReference>
<proteinExistence type="predicted"/>
<keyword evidence="1" id="KW-1185">Reference proteome</keyword>
<name>A0A7E4VRC9_PANRE</name>
<organism evidence="1 2">
    <name type="scientific">Panagrellus redivivus</name>
    <name type="common">Microworm</name>
    <dbReference type="NCBI Taxonomy" id="6233"/>
    <lineage>
        <taxon>Eukaryota</taxon>
        <taxon>Metazoa</taxon>
        <taxon>Ecdysozoa</taxon>
        <taxon>Nematoda</taxon>
        <taxon>Chromadorea</taxon>
        <taxon>Rhabditida</taxon>
        <taxon>Tylenchina</taxon>
        <taxon>Panagrolaimomorpha</taxon>
        <taxon>Panagrolaimoidea</taxon>
        <taxon>Panagrolaimidae</taxon>
        <taxon>Panagrellus</taxon>
    </lineage>
</organism>
<reference evidence="2" key="2">
    <citation type="submission" date="2020-10" db="UniProtKB">
        <authorList>
            <consortium name="WormBaseParasite"/>
        </authorList>
    </citation>
    <scope>IDENTIFICATION</scope>
</reference>
<evidence type="ECO:0000313" key="2">
    <source>
        <dbReference type="WBParaSite" id="Pan_g23918.t1"/>
    </source>
</evidence>
<protein>
    <submittedName>
        <fullName evidence="2">ApbA_C domain-containing protein</fullName>
    </submittedName>
</protein>